<dbReference type="EMBL" id="BLLF01006750">
    <property type="protein sequence ID" value="GFH32523.1"/>
    <property type="molecule type" value="Genomic_DNA"/>
</dbReference>
<evidence type="ECO:0000256" key="7">
    <source>
        <dbReference type="ARBA" id="ARBA00023128"/>
    </source>
</evidence>
<name>A0A6A0AJN5_HAELA</name>
<keyword evidence="3" id="KW-0479">Metal-binding</keyword>
<dbReference type="PANTHER" id="PTHR13172">
    <property type="entry name" value="MITOCHONDRIAL IMPORT INNER MEMBRANE TRANSLOCASE SUBUNIT TIM9B"/>
    <property type="match status" value="1"/>
</dbReference>
<evidence type="ECO:0000259" key="10">
    <source>
        <dbReference type="Pfam" id="PF02953"/>
    </source>
</evidence>
<keyword evidence="4" id="KW-0862">Zinc</keyword>
<evidence type="ECO:0000256" key="3">
    <source>
        <dbReference type="ARBA" id="ARBA00022723"/>
    </source>
</evidence>
<gene>
    <name evidence="11" type="ORF">HaLaN_31757</name>
</gene>
<evidence type="ECO:0000256" key="8">
    <source>
        <dbReference type="ARBA" id="ARBA00023157"/>
    </source>
</evidence>
<dbReference type="InterPro" id="IPR004217">
    <property type="entry name" value="Tim10-like"/>
</dbReference>
<evidence type="ECO:0000313" key="12">
    <source>
        <dbReference type="Proteomes" id="UP000485058"/>
    </source>
</evidence>
<accession>A0A6A0AJN5</accession>
<dbReference type="AlphaFoldDB" id="A0A6A0AJN5"/>
<keyword evidence="12" id="KW-1185">Reference proteome</keyword>
<evidence type="ECO:0000256" key="4">
    <source>
        <dbReference type="ARBA" id="ARBA00022833"/>
    </source>
</evidence>
<keyword evidence="5" id="KW-0653">Protein transport</keyword>
<evidence type="ECO:0000256" key="1">
    <source>
        <dbReference type="ARBA" id="ARBA00004173"/>
    </source>
</evidence>
<feature type="domain" description="Tim10-like" evidence="10">
    <location>
        <begin position="24"/>
        <end position="84"/>
    </location>
</feature>
<protein>
    <submittedName>
        <fullName evidence="11">Zf-Tim10_DDP domain-containing protein</fullName>
    </submittedName>
</protein>
<dbReference type="Proteomes" id="UP000485058">
    <property type="component" value="Unassembled WGS sequence"/>
</dbReference>
<keyword evidence="7" id="KW-0496">Mitochondrion</keyword>
<dbReference type="InterPro" id="IPR035427">
    <property type="entry name" value="Tim10-like_dom_sf"/>
</dbReference>
<comment type="subcellular location">
    <subcellularLocation>
        <location evidence="1">Mitochondrion</location>
    </subcellularLocation>
</comment>
<evidence type="ECO:0000256" key="2">
    <source>
        <dbReference type="ARBA" id="ARBA00022448"/>
    </source>
</evidence>
<proteinExistence type="predicted"/>
<dbReference type="SUPFAM" id="SSF144122">
    <property type="entry name" value="Tim10-like"/>
    <property type="match status" value="1"/>
</dbReference>
<dbReference type="Gene3D" id="1.10.287.810">
    <property type="entry name" value="Mitochondrial import inner membrane translocase subunit tim13 like domains"/>
    <property type="match status" value="1"/>
</dbReference>
<dbReference type="Pfam" id="PF02953">
    <property type="entry name" value="zf-Tim10_DDP"/>
    <property type="match status" value="1"/>
</dbReference>
<dbReference type="GO" id="GO:0005739">
    <property type="term" value="C:mitochondrion"/>
    <property type="evidence" value="ECO:0007669"/>
    <property type="project" value="UniProtKB-SubCell"/>
</dbReference>
<evidence type="ECO:0000256" key="9">
    <source>
        <dbReference type="SAM" id="MobiDB-lite"/>
    </source>
</evidence>
<evidence type="ECO:0000256" key="6">
    <source>
        <dbReference type="ARBA" id="ARBA00023010"/>
    </source>
</evidence>
<evidence type="ECO:0000313" key="11">
    <source>
        <dbReference type="EMBL" id="GFH32523.1"/>
    </source>
</evidence>
<feature type="region of interest" description="Disordered" evidence="9">
    <location>
        <begin position="133"/>
        <end position="153"/>
    </location>
</feature>
<evidence type="ECO:0000256" key="5">
    <source>
        <dbReference type="ARBA" id="ARBA00022927"/>
    </source>
</evidence>
<dbReference type="GO" id="GO:0015031">
    <property type="term" value="P:protein transport"/>
    <property type="evidence" value="ECO:0007669"/>
    <property type="project" value="UniProtKB-KW"/>
</dbReference>
<dbReference type="InterPro" id="IPR050673">
    <property type="entry name" value="Mito_inner_translocase_sub"/>
</dbReference>
<reference evidence="11 12" key="1">
    <citation type="submission" date="2020-02" db="EMBL/GenBank/DDBJ databases">
        <title>Draft genome sequence of Haematococcus lacustris strain NIES-144.</title>
        <authorList>
            <person name="Morimoto D."/>
            <person name="Nakagawa S."/>
            <person name="Yoshida T."/>
            <person name="Sawayama S."/>
        </authorList>
    </citation>
    <scope>NUCLEOTIDE SEQUENCE [LARGE SCALE GENOMIC DNA]</scope>
    <source>
        <strain evidence="11 12">NIES-144</strain>
    </source>
</reference>
<organism evidence="11 12">
    <name type="scientific">Haematococcus lacustris</name>
    <name type="common">Green alga</name>
    <name type="synonym">Haematococcus pluvialis</name>
    <dbReference type="NCBI Taxonomy" id="44745"/>
    <lineage>
        <taxon>Eukaryota</taxon>
        <taxon>Viridiplantae</taxon>
        <taxon>Chlorophyta</taxon>
        <taxon>core chlorophytes</taxon>
        <taxon>Chlorophyceae</taxon>
        <taxon>CS clade</taxon>
        <taxon>Chlamydomonadales</taxon>
        <taxon>Haematococcaceae</taxon>
        <taxon>Haematococcus</taxon>
    </lineage>
</organism>
<keyword evidence="6" id="KW-0811">Translocation</keyword>
<comment type="caution">
    <text evidence="11">The sequence shown here is derived from an EMBL/GenBank/DDBJ whole genome shotgun (WGS) entry which is preliminary data.</text>
</comment>
<keyword evidence="2" id="KW-0813">Transport</keyword>
<sequence>MNFPIEAAVSELPDEARQALTAALEHMQVRDSLKMYNNLVERCFRECVEDMRSKAMSSKEEQCVAKCCEKYMNVTGRVGMRFSEFFSQMEAAAQQQMAEMAKQQASKNSSLRWRGITALSNGVQGNRWVHATRSPMGQPSTGGRGLAHATVVA</sequence>
<dbReference type="GO" id="GO:0046872">
    <property type="term" value="F:metal ion binding"/>
    <property type="evidence" value="ECO:0007669"/>
    <property type="project" value="UniProtKB-KW"/>
</dbReference>
<keyword evidence="8" id="KW-1015">Disulfide bond</keyword>